<name>A0ABR1FBK7_9ASCO</name>
<feature type="compositionally biased region" description="Polar residues" evidence="1">
    <location>
        <begin position="534"/>
        <end position="544"/>
    </location>
</feature>
<dbReference type="RefSeq" id="XP_064770170.1">
    <property type="nucleotide sequence ID" value="XM_064915156.1"/>
</dbReference>
<feature type="compositionally biased region" description="Low complexity" evidence="1">
    <location>
        <begin position="439"/>
        <end position="463"/>
    </location>
</feature>
<feature type="region of interest" description="Disordered" evidence="1">
    <location>
        <begin position="439"/>
        <end position="568"/>
    </location>
</feature>
<protein>
    <submittedName>
        <fullName evidence="2">Cortical protein KAR9-domain-containing protein</fullName>
    </submittedName>
</protein>
<feature type="region of interest" description="Disordered" evidence="1">
    <location>
        <begin position="1"/>
        <end position="28"/>
    </location>
</feature>
<feature type="region of interest" description="Disordered" evidence="1">
    <location>
        <begin position="583"/>
        <end position="613"/>
    </location>
</feature>
<gene>
    <name evidence="2" type="ORF">BZA70DRAFT_5028</name>
</gene>
<evidence type="ECO:0000313" key="2">
    <source>
        <dbReference type="EMBL" id="KAK7207137.1"/>
    </source>
</evidence>
<evidence type="ECO:0000313" key="3">
    <source>
        <dbReference type="Proteomes" id="UP001498771"/>
    </source>
</evidence>
<feature type="region of interest" description="Disordered" evidence="1">
    <location>
        <begin position="763"/>
        <end position="811"/>
    </location>
</feature>
<accession>A0ABR1FBK7</accession>
<proteinExistence type="predicted"/>
<keyword evidence="3" id="KW-1185">Reference proteome</keyword>
<dbReference type="GeneID" id="90040668"/>
<feature type="compositionally biased region" description="Polar residues" evidence="1">
    <location>
        <begin position="501"/>
        <end position="514"/>
    </location>
</feature>
<dbReference type="EMBL" id="JBBJBU010000001">
    <property type="protein sequence ID" value="KAK7207137.1"/>
    <property type="molecule type" value="Genomic_DNA"/>
</dbReference>
<feature type="compositionally biased region" description="Low complexity" evidence="1">
    <location>
        <begin position="583"/>
        <end position="592"/>
    </location>
</feature>
<comment type="caution">
    <text evidence="2">The sequence shown here is derived from an EMBL/GenBank/DDBJ whole genome shotgun (WGS) entry which is preliminary data.</text>
</comment>
<dbReference type="PANTHER" id="PTHR37271">
    <property type="entry name" value="KARYOGAMY PROTEIN KAR9"/>
    <property type="match status" value="1"/>
</dbReference>
<dbReference type="Pfam" id="PF08580">
    <property type="entry name" value="KAR9"/>
    <property type="match status" value="1"/>
</dbReference>
<dbReference type="Proteomes" id="UP001498771">
    <property type="component" value="Unassembled WGS sequence"/>
</dbReference>
<feature type="region of interest" description="Disordered" evidence="1">
    <location>
        <begin position="670"/>
        <end position="696"/>
    </location>
</feature>
<reference evidence="2 3" key="1">
    <citation type="submission" date="2024-03" db="EMBL/GenBank/DDBJ databases">
        <title>Genome-scale model development and genomic sequencing of the oleaginous clade Lipomyces.</title>
        <authorList>
            <consortium name="Lawrence Berkeley National Laboratory"/>
            <person name="Czajka J.J."/>
            <person name="Han Y."/>
            <person name="Kim J."/>
            <person name="Mondo S.J."/>
            <person name="Hofstad B.A."/>
            <person name="Robles A."/>
            <person name="Haridas S."/>
            <person name="Riley R."/>
            <person name="LaButti K."/>
            <person name="Pangilinan J."/>
            <person name="Andreopoulos W."/>
            <person name="Lipzen A."/>
            <person name="Yan J."/>
            <person name="Wang M."/>
            <person name="Ng V."/>
            <person name="Grigoriev I.V."/>
            <person name="Spatafora J.W."/>
            <person name="Magnuson J.K."/>
            <person name="Baker S.E."/>
            <person name="Pomraning K.R."/>
        </authorList>
    </citation>
    <scope>NUCLEOTIDE SEQUENCE [LARGE SCALE GENOMIC DNA]</scope>
    <source>
        <strain evidence="2 3">Phaff 52-87</strain>
    </source>
</reference>
<organism evidence="2 3">
    <name type="scientific">Myxozyma melibiosi</name>
    <dbReference type="NCBI Taxonomy" id="54550"/>
    <lineage>
        <taxon>Eukaryota</taxon>
        <taxon>Fungi</taxon>
        <taxon>Dikarya</taxon>
        <taxon>Ascomycota</taxon>
        <taxon>Saccharomycotina</taxon>
        <taxon>Lipomycetes</taxon>
        <taxon>Lipomycetales</taxon>
        <taxon>Lipomycetaceae</taxon>
        <taxon>Myxozyma</taxon>
    </lineage>
</organism>
<feature type="compositionally biased region" description="Polar residues" evidence="1">
    <location>
        <begin position="683"/>
        <end position="696"/>
    </location>
</feature>
<dbReference type="PANTHER" id="PTHR37271:SF1">
    <property type="entry name" value="KARYOGAMY PROTEIN KAR9"/>
    <property type="match status" value="1"/>
</dbReference>
<evidence type="ECO:0000256" key="1">
    <source>
        <dbReference type="SAM" id="MobiDB-lite"/>
    </source>
</evidence>
<dbReference type="InterPro" id="IPR013889">
    <property type="entry name" value="Karyogamy_KAR9"/>
</dbReference>
<feature type="compositionally biased region" description="Polar residues" evidence="1">
    <location>
        <begin position="593"/>
        <end position="606"/>
    </location>
</feature>
<sequence length="811" mass="88630">MQTPTPAVRWPPRRVPCDPTSSSPVSDRLWDSTPSDVEINLVTAASRLADLSLPTNASSPQMLEALLAGLEDAAIAFDALDFRKDIRAAAAGNEQLADIERQSRDLVRHIDFLRIRATSNAKADTSITEDDIRLAQQIVAAVDGILKTIEQAREDVDIALEWIELRDVVMADLADEIANGQDVAMELEGYRLQKHSEWPIPQNAAVNSVKGLVESMKQSPVPGHGRFVCLSEEDKKQNRILLNLFKKIQPLRTSLEFLDMRIVEFSQRIGTKFSSSLEDLTTQREELDAKWSKLSADAELIKKEFGEDRWVALLIDSGNQARKLMSGLEQQMNSLLDISSVEAVVGSPAPLSSSQRIQQYELSAKEHIPETLKILSLLERATRDKVTTSNEVAREIAHLKNFWADFEEHVSEIDQKYGLDISNVIGELTVRDRSSRVSQRSSSIMSFRGSRSRSRSSCSATSSVDSIAEASSPDYLRSSSPFDEDPSMRTPMPLNGRRKQSLYTPTLSKTSQLDLQHPKIQATPRSAIPLPKRSLQTPKVSASVSPCKIPRPATPSDRKRRASSIPQPKYSAVPVPVIAPEAAASEAHPASPQRTSNFAAPTLSSTLKKKASTRELQQKTGSVMATPQRKQSISSATPIGMTDTIRRARKSSLIPQTPQSISKVKTAAARRQSTAASKDPFGPTSTTTLNHRASTPNLNRKASAANISAPMEAKKVPPLPALPKSPTKKSTASAAYKLSTVAAMSPNSQQKFYIKYSPGDEDFTSAGSGDVPTAPTMAPKMMARTTAGSGAPTLSPKKSMPNMSAQKPRWR</sequence>